<dbReference type="InterPro" id="IPR012337">
    <property type="entry name" value="RNaseH-like_sf"/>
</dbReference>
<feature type="region of interest" description="Disordered" evidence="11">
    <location>
        <begin position="652"/>
        <end position="672"/>
    </location>
</feature>
<dbReference type="Proteomes" id="UP000734854">
    <property type="component" value="Unassembled WGS sequence"/>
</dbReference>
<feature type="region of interest" description="Disordered" evidence="11">
    <location>
        <begin position="1"/>
        <end position="37"/>
    </location>
</feature>
<keyword evidence="6" id="KW-0805">Transcription regulation</keyword>
<dbReference type="SUPFAM" id="SSF57667">
    <property type="entry name" value="beta-beta-alpha zinc fingers"/>
    <property type="match status" value="1"/>
</dbReference>
<feature type="compositionally biased region" description="Basic and acidic residues" evidence="11">
    <location>
        <begin position="12"/>
        <end position="27"/>
    </location>
</feature>
<evidence type="ECO:0000256" key="3">
    <source>
        <dbReference type="ARBA" id="ARBA00022723"/>
    </source>
</evidence>
<name>A0A8J5KFM2_ZINOF</name>
<proteinExistence type="predicted"/>
<dbReference type="PANTHER" id="PTHR46481">
    <property type="entry name" value="ZINC FINGER BED DOMAIN-CONTAINING PROTEIN 4"/>
    <property type="match status" value="1"/>
</dbReference>
<dbReference type="Pfam" id="PF05699">
    <property type="entry name" value="Dimer_Tnp_hAT"/>
    <property type="match status" value="1"/>
</dbReference>
<dbReference type="GO" id="GO:0009791">
    <property type="term" value="P:post-embryonic development"/>
    <property type="evidence" value="ECO:0007669"/>
    <property type="project" value="UniProtKB-ARBA"/>
</dbReference>
<keyword evidence="5" id="KW-0862">Zinc</keyword>
<comment type="caution">
    <text evidence="13">The sequence shown here is derived from an EMBL/GenBank/DDBJ whole genome shotgun (WGS) entry which is preliminary data.</text>
</comment>
<evidence type="ECO:0000259" key="12">
    <source>
        <dbReference type="PROSITE" id="PS50808"/>
    </source>
</evidence>
<dbReference type="InterPro" id="IPR008906">
    <property type="entry name" value="HATC_C_dom"/>
</dbReference>
<dbReference type="Pfam" id="PF02892">
    <property type="entry name" value="zf-BED"/>
    <property type="match status" value="1"/>
</dbReference>
<evidence type="ECO:0000256" key="7">
    <source>
        <dbReference type="ARBA" id="ARBA00023125"/>
    </source>
</evidence>
<organism evidence="13 14">
    <name type="scientific">Zingiber officinale</name>
    <name type="common">Ginger</name>
    <name type="synonym">Amomum zingiber</name>
    <dbReference type="NCBI Taxonomy" id="94328"/>
    <lineage>
        <taxon>Eukaryota</taxon>
        <taxon>Viridiplantae</taxon>
        <taxon>Streptophyta</taxon>
        <taxon>Embryophyta</taxon>
        <taxon>Tracheophyta</taxon>
        <taxon>Spermatophyta</taxon>
        <taxon>Magnoliopsida</taxon>
        <taxon>Liliopsida</taxon>
        <taxon>Zingiberales</taxon>
        <taxon>Zingiberaceae</taxon>
        <taxon>Zingiber</taxon>
    </lineage>
</organism>
<evidence type="ECO:0000256" key="8">
    <source>
        <dbReference type="ARBA" id="ARBA00023163"/>
    </source>
</evidence>
<evidence type="ECO:0000256" key="2">
    <source>
        <dbReference type="ARBA" id="ARBA00011738"/>
    </source>
</evidence>
<dbReference type="PROSITE" id="PS50808">
    <property type="entry name" value="ZF_BED"/>
    <property type="match status" value="1"/>
</dbReference>
<keyword evidence="8" id="KW-0804">Transcription</keyword>
<dbReference type="InterPro" id="IPR025525">
    <property type="entry name" value="hAT-like_transposase_RNase-H"/>
</dbReference>
<dbReference type="SMART" id="SM00614">
    <property type="entry name" value="ZnF_BED"/>
    <property type="match status" value="1"/>
</dbReference>
<feature type="compositionally biased region" description="Low complexity" evidence="11">
    <location>
        <begin position="652"/>
        <end position="670"/>
    </location>
</feature>
<feature type="domain" description="BED-type" evidence="12">
    <location>
        <begin position="176"/>
        <end position="233"/>
    </location>
</feature>
<gene>
    <name evidence="13" type="ORF">ZIOFF_062757</name>
</gene>
<dbReference type="GO" id="GO:0046983">
    <property type="term" value="F:protein dimerization activity"/>
    <property type="evidence" value="ECO:0007669"/>
    <property type="project" value="InterPro"/>
</dbReference>
<keyword evidence="3" id="KW-0479">Metal-binding</keyword>
<protein>
    <recommendedName>
        <fullName evidence="12">BED-type domain-containing protein</fullName>
    </recommendedName>
</protein>
<keyword evidence="9" id="KW-0539">Nucleus</keyword>
<keyword evidence="7" id="KW-0238">DNA-binding</keyword>
<evidence type="ECO:0000313" key="14">
    <source>
        <dbReference type="Proteomes" id="UP000734854"/>
    </source>
</evidence>
<evidence type="ECO:0000256" key="9">
    <source>
        <dbReference type="ARBA" id="ARBA00023242"/>
    </source>
</evidence>
<evidence type="ECO:0000256" key="10">
    <source>
        <dbReference type="PROSITE-ProRule" id="PRU00027"/>
    </source>
</evidence>
<dbReference type="GO" id="GO:0005634">
    <property type="term" value="C:nucleus"/>
    <property type="evidence" value="ECO:0007669"/>
    <property type="project" value="UniProtKB-SubCell"/>
</dbReference>
<evidence type="ECO:0000256" key="4">
    <source>
        <dbReference type="ARBA" id="ARBA00022771"/>
    </source>
</evidence>
<dbReference type="Pfam" id="PF14372">
    <property type="entry name" value="hAT-like_RNase-H"/>
    <property type="match status" value="1"/>
</dbReference>
<comment type="subcellular location">
    <subcellularLocation>
        <location evidence="1">Nucleus</location>
    </subcellularLocation>
</comment>
<dbReference type="SUPFAM" id="SSF53098">
    <property type="entry name" value="Ribonuclease H-like"/>
    <property type="match status" value="1"/>
</dbReference>
<dbReference type="GO" id="GO:0003677">
    <property type="term" value="F:DNA binding"/>
    <property type="evidence" value="ECO:0007669"/>
    <property type="project" value="UniProtKB-KW"/>
</dbReference>
<evidence type="ECO:0000256" key="11">
    <source>
        <dbReference type="SAM" id="MobiDB-lite"/>
    </source>
</evidence>
<sequence length="752" mass="85856">MSFAGGATANEAQREDEWRRDEEERGKPKILNPISHRRHHSEIDSSLRLLDRIAAAYLHSSIAAAYLHSSTVVSRQAHTLQPASTCRRIAAYLVLAQSHASLISARLPAPPRGPCLWSVPPWSRTSDISPRALSASTSPRSRIDFVMDSTSQKQTVILDDELESAKHDKGSIKRSKETSDIWVYFKKIKGVDSIDKAECIGCKKQYKCGGKQYGTSTLWRHLKICDKLKFNDVGQMVLDQDGKMRSKKINQKLSRELLACAIIRHDLPFSFVEYDGIRTWMKYINPDVACISRNTLVSDINRIYLKEKEKLKYVLTTIQNRVCLTSDLWTACTSEGYICLTAHFVDNDWKLNSKILSFSHMPPPHSGVELAAKLFEYLKEWGIEKKVFSLTLDNASSNDNMQVHLKEQLSLHDSLLCDGEFFHVRCSAHILNLIVQEGLKVATVALNKIRELVKYVKGSETRMKKFGECVQAVGNIDTSIGLRLDVSTRWNSTYLMLDSAIKYKKAFASLQFNDKNYKYCPSSEEWKRGEKICEFLEPFYDTTNLISGSSYPTSNLFFMQVWKIEVLLKENLSNEDEVISCMCKKMMEKFDKYWTQYSMVLAFGAILDPRIKLSMLEFFYSKVESDALKCQKKMDLVKTKLYKLFDQYSNTNNTSSSQPQSSTTHTLSQSVGGVKGKNKRIFDEMMAYESQTITSAGKSQLDLYLEEPKLEFAYYQDLDILEHWKNQKHRYPTLALMACDVLAIPITTVASE</sequence>
<evidence type="ECO:0000256" key="5">
    <source>
        <dbReference type="ARBA" id="ARBA00022833"/>
    </source>
</evidence>
<evidence type="ECO:0000313" key="13">
    <source>
        <dbReference type="EMBL" id="KAG6479294.1"/>
    </source>
</evidence>
<keyword evidence="4 10" id="KW-0863">Zinc-finger</keyword>
<dbReference type="GO" id="GO:0008270">
    <property type="term" value="F:zinc ion binding"/>
    <property type="evidence" value="ECO:0007669"/>
    <property type="project" value="UniProtKB-KW"/>
</dbReference>
<evidence type="ECO:0000256" key="6">
    <source>
        <dbReference type="ARBA" id="ARBA00023015"/>
    </source>
</evidence>
<dbReference type="AlphaFoldDB" id="A0A8J5KFM2"/>
<reference evidence="13 14" key="1">
    <citation type="submission" date="2020-08" db="EMBL/GenBank/DDBJ databases">
        <title>Plant Genome Project.</title>
        <authorList>
            <person name="Zhang R.-G."/>
        </authorList>
    </citation>
    <scope>NUCLEOTIDE SEQUENCE [LARGE SCALE GENOMIC DNA]</scope>
    <source>
        <tissue evidence="13">Rhizome</tissue>
    </source>
</reference>
<dbReference type="InterPro" id="IPR036236">
    <property type="entry name" value="Znf_C2H2_sf"/>
</dbReference>
<comment type="subunit">
    <text evidence="2">Homodimer.</text>
</comment>
<dbReference type="EMBL" id="JACMSC010000017">
    <property type="protein sequence ID" value="KAG6479294.1"/>
    <property type="molecule type" value="Genomic_DNA"/>
</dbReference>
<dbReference type="InterPro" id="IPR052035">
    <property type="entry name" value="ZnF_BED_domain_contain"/>
</dbReference>
<keyword evidence="14" id="KW-1185">Reference proteome</keyword>
<dbReference type="PANTHER" id="PTHR46481:SF10">
    <property type="entry name" value="ZINC FINGER BED DOMAIN-CONTAINING PROTEIN 39"/>
    <property type="match status" value="1"/>
</dbReference>
<evidence type="ECO:0000256" key="1">
    <source>
        <dbReference type="ARBA" id="ARBA00004123"/>
    </source>
</evidence>
<dbReference type="InterPro" id="IPR003656">
    <property type="entry name" value="Znf_BED"/>
</dbReference>
<accession>A0A8J5KFM2</accession>